<dbReference type="Pfam" id="PF00067">
    <property type="entry name" value="p450"/>
    <property type="match status" value="1"/>
</dbReference>
<dbReference type="PANTHER" id="PTHR47955">
    <property type="entry name" value="CYTOCHROME P450 FAMILY 71 PROTEIN"/>
    <property type="match status" value="1"/>
</dbReference>
<dbReference type="GO" id="GO:0004497">
    <property type="term" value="F:monooxygenase activity"/>
    <property type="evidence" value="ECO:0007669"/>
    <property type="project" value="UniProtKB-KW"/>
</dbReference>
<protein>
    <submittedName>
        <fullName evidence="8">Cytochrome P450 71A20</fullName>
    </submittedName>
</protein>
<dbReference type="InterPro" id="IPR036396">
    <property type="entry name" value="Cyt_P450_sf"/>
</dbReference>
<evidence type="ECO:0000256" key="1">
    <source>
        <dbReference type="ARBA" id="ARBA00001971"/>
    </source>
</evidence>
<feature type="non-terminal residue" evidence="8">
    <location>
        <position position="1"/>
    </location>
</feature>
<reference evidence="8" key="1">
    <citation type="submission" date="2015-07" db="EMBL/GenBank/DDBJ databases">
        <title>Transcriptome Assembly of Anthurium amnicola.</title>
        <authorList>
            <person name="Suzuki J."/>
        </authorList>
    </citation>
    <scope>NUCLEOTIDE SEQUENCE</scope>
</reference>
<name>A0A1D1XNR4_9ARAE</name>
<accession>A0A1D1XNR4</accession>
<proteinExistence type="inferred from homology"/>
<feature type="non-terminal residue" evidence="8">
    <location>
        <position position="155"/>
    </location>
</feature>
<dbReference type="AlphaFoldDB" id="A0A1D1XNR4"/>
<comment type="similarity">
    <text evidence="2">Belongs to the cytochrome P450 family.</text>
</comment>
<gene>
    <name evidence="8" type="primary">CYP71A20_0</name>
    <name evidence="8" type="ORF">g.124663</name>
</gene>
<dbReference type="GO" id="GO:0005506">
    <property type="term" value="F:iron ion binding"/>
    <property type="evidence" value="ECO:0007669"/>
    <property type="project" value="InterPro"/>
</dbReference>
<evidence type="ECO:0000256" key="2">
    <source>
        <dbReference type="ARBA" id="ARBA00010617"/>
    </source>
</evidence>
<keyword evidence="7" id="KW-0503">Monooxygenase</keyword>
<keyword evidence="4" id="KW-0479">Metal-binding</keyword>
<comment type="cofactor">
    <cofactor evidence="1">
        <name>heme</name>
        <dbReference type="ChEBI" id="CHEBI:30413"/>
    </cofactor>
</comment>
<evidence type="ECO:0000256" key="3">
    <source>
        <dbReference type="ARBA" id="ARBA00022617"/>
    </source>
</evidence>
<keyword evidence="5" id="KW-0560">Oxidoreductase</keyword>
<dbReference type="InterPro" id="IPR001128">
    <property type="entry name" value="Cyt_P450"/>
</dbReference>
<dbReference type="GO" id="GO:0020037">
    <property type="term" value="F:heme binding"/>
    <property type="evidence" value="ECO:0007669"/>
    <property type="project" value="InterPro"/>
</dbReference>
<evidence type="ECO:0000256" key="7">
    <source>
        <dbReference type="ARBA" id="ARBA00023033"/>
    </source>
</evidence>
<dbReference type="GO" id="GO:0016705">
    <property type="term" value="F:oxidoreductase activity, acting on paired donors, with incorporation or reduction of molecular oxygen"/>
    <property type="evidence" value="ECO:0007669"/>
    <property type="project" value="InterPro"/>
</dbReference>
<dbReference type="EMBL" id="GDJX01023897">
    <property type="protein sequence ID" value="JAT44039.1"/>
    <property type="molecule type" value="Transcribed_RNA"/>
</dbReference>
<evidence type="ECO:0000256" key="6">
    <source>
        <dbReference type="ARBA" id="ARBA00023004"/>
    </source>
</evidence>
<keyword evidence="3" id="KW-0349">Heme</keyword>
<organism evidence="8">
    <name type="scientific">Anthurium amnicola</name>
    <dbReference type="NCBI Taxonomy" id="1678845"/>
    <lineage>
        <taxon>Eukaryota</taxon>
        <taxon>Viridiplantae</taxon>
        <taxon>Streptophyta</taxon>
        <taxon>Embryophyta</taxon>
        <taxon>Tracheophyta</taxon>
        <taxon>Spermatophyta</taxon>
        <taxon>Magnoliopsida</taxon>
        <taxon>Liliopsida</taxon>
        <taxon>Araceae</taxon>
        <taxon>Pothoideae</taxon>
        <taxon>Potheae</taxon>
        <taxon>Anthurium</taxon>
    </lineage>
</organism>
<keyword evidence="6" id="KW-0408">Iron</keyword>
<evidence type="ECO:0000256" key="4">
    <source>
        <dbReference type="ARBA" id="ARBA00022723"/>
    </source>
</evidence>
<dbReference type="Gene3D" id="1.10.630.10">
    <property type="entry name" value="Cytochrome P450"/>
    <property type="match status" value="1"/>
</dbReference>
<sequence>LLSSHRVLGFRPAREEEVARLVERISELSSTAGGGFDVGSVLSSFTNSVICRSVVGAPAMREGMAGEIAELIARTLKSVRLFQVENFFPSLGWLVKLTGMDAKIAAVGRRWRDVLQGLVEQVAGLRESRGERDGALLDALVSLQRDATAATGFVP</sequence>
<dbReference type="PANTHER" id="PTHR47955:SF19">
    <property type="entry name" value="CYTOCHROME P450 71A9-LIKE ISOFORM X1"/>
    <property type="match status" value="1"/>
</dbReference>
<evidence type="ECO:0000313" key="8">
    <source>
        <dbReference type="EMBL" id="JAT44039.1"/>
    </source>
</evidence>
<evidence type="ECO:0000256" key="5">
    <source>
        <dbReference type="ARBA" id="ARBA00023002"/>
    </source>
</evidence>
<dbReference type="SUPFAM" id="SSF48264">
    <property type="entry name" value="Cytochrome P450"/>
    <property type="match status" value="1"/>
</dbReference>